<reference evidence="1" key="1">
    <citation type="submission" date="2020-03" db="EMBL/GenBank/DDBJ databases">
        <title>A transcriptome and proteome of the tick Rhipicephalus microplus shaped by the genetic composition of its hosts and developmental stage.</title>
        <authorList>
            <person name="Garcia G.R."/>
            <person name="Ribeiro J.M.C."/>
            <person name="Maruyama S.R."/>
            <person name="Gardinasse L.G."/>
            <person name="Nelson K."/>
            <person name="Ferreira B.R."/>
            <person name="Andrade T.G."/>
            <person name="Santos I.K.F.M."/>
        </authorList>
    </citation>
    <scope>NUCLEOTIDE SEQUENCE</scope>
    <source>
        <strain evidence="1">NSGR</strain>
        <tissue evidence="1">Salivary glands</tissue>
    </source>
</reference>
<proteinExistence type="predicted"/>
<organism evidence="1">
    <name type="scientific">Rhipicephalus microplus</name>
    <name type="common">Cattle tick</name>
    <name type="synonym">Boophilus microplus</name>
    <dbReference type="NCBI Taxonomy" id="6941"/>
    <lineage>
        <taxon>Eukaryota</taxon>
        <taxon>Metazoa</taxon>
        <taxon>Ecdysozoa</taxon>
        <taxon>Arthropoda</taxon>
        <taxon>Chelicerata</taxon>
        <taxon>Arachnida</taxon>
        <taxon>Acari</taxon>
        <taxon>Parasitiformes</taxon>
        <taxon>Ixodida</taxon>
        <taxon>Ixodoidea</taxon>
        <taxon>Ixodidae</taxon>
        <taxon>Rhipicephalinae</taxon>
        <taxon>Rhipicephalus</taxon>
        <taxon>Boophilus</taxon>
    </lineage>
</organism>
<dbReference type="AlphaFoldDB" id="A0A6G5ADZ9"/>
<dbReference type="EMBL" id="GIKN01006939">
    <property type="protein sequence ID" value="NIE49212.1"/>
    <property type="molecule type" value="Transcribed_RNA"/>
</dbReference>
<dbReference type="OrthoDB" id="6491850at2759"/>
<evidence type="ECO:0000313" key="1">
    <source>
        <dbReference type="EMBL" id="NIE49212.1"/>
    </source>
</evidence>
<protein>
    <submittedName>
        <fullName evidence="1">Putative tick transposon</fullName>
    </submittedName>
</protein>
<sequence length="156" mass="17959">MDNQGSLAKRERLQLAAKTIEVYTKERGLQCSGDKSELIPFSKSKKSTDPSLRIEVKLDGNIIPEKATVRILGMWLTSNQRCLHTLNMLKRTAQQIVRMIVRITNNRAGLKEQDVFRLVKSLVISRLTYSLPYHNMKREEKEKADKIIRMAYKAAL</sequence>
<accession>A0A6G5ADZ9</accession>
<name>A0A6G5ADZ9_RHIMP</name>